<keyword evidence="4 9" id="KW-0378">Hydrolase</keyword>
<dbReference type="GO" id="GO:0005975">
    <property type="term" value="P:carbohydrate metabolic process"/>
    <property type="evidence" value="ECO:0007669"/>
    <property type="project" value="InterPro"/>
</dbReference>
<dbReference type="InterPro" id="IPR001764">
    <property type="entry name" value="Glyco_hydro_3_N"/>
</dbReference>
<dbReference type="PANTHER" id="PTHR30480:SF13">
    <property type="entry name" value="BETA-HEXOSAMINIDASE"/>
    <property type="match status" value="1"/>
</dbReference>
<dbReference type="InterPro" id="IPR050226">
    <property type="entry name" value="NagZ_Beta-hexosaminidase"/>
</dbReference>
<dbReference type="RefSeq" id="WP_263999716.1">
    <property type="nucleotide sequence ID" value="NZ_JACKVK010000020.1"/>
</dbReference>
<keyword evidence="7" id="KW-1133">Transmembrane helix</keyword>
<keyword evidence="10" id="KW-1185">Reference proteome</keyword>
<dbReference type="AlphaFoldDB" id="A0A9X2YS86"/>
<keyword evidence="7" id="KW-0472">Membrane</keyword>
<name>A0A9X2YS86_9MYCO</name>
<evidence type="ECO:0000256" key="1">
    <source>
        <dbReference type="ARBA" id="ARBA00001231"/>
    </source>
</evidence>
<dbReference type="InterPro" id="IPR017853">
    <property type="entry name" value="GH"/>
</dbReference>
<evidence type="ECO:0000256" key="3">
    <source>
        <dbReference type="ARBA" id="ARBA00012663"/>
    </source>
</evidence>
<evidence type="ECO:0000256" key="7">
    <source>
        <dbReference type="SAM" id="Phobius"/>
    </source>
</evidence>
<keyword evidence="5" id="KW-0326">Glycosidase</keyword>
<feature type="region of interest" description="Disordered" evidence="6">
    <location>
        <begin position="46"/>
        <end position="66"/>
    </location>
</feature>
<dbReference type="PANTHER" id="PTHR30480">
    <property type="entry name" value="BETA-HEXOSAMINIDASE-RELATED"/>
    <property type="match status" value="1"/>
</dbReference>
<dbReference type="Gene3D" id="3.20.20.300">
    <property type="entry name" value="Glycoside hydrolase, family 3, N-terminal domain"/>
    <property type="match status" value="1"/>
</dbReference>
<protein>
    <recommendedName>
        <fullName evidence="3">beta-N-acetylhexosaminidase</fullName>
        <ecNumber evidence="3">3.2.1.52</ecNumber>
    </recommendedName>
</protein>
<feature type="compositionally biased region" description="Low complexity" evidence="6">
    <location>
        <begin position="46"/>
        <end position="59"/>
    </location>
</feature>
<comment type="similarity">
    <text evidence="2">Belongs to the glycosyl hydrolase 3 family.</text>
</comment>
<evidence type="ECO:0000256" key="2">
    <source>
        <dbReference type="ARBA" id="ARBA00005336"/>
    </source>
</evidence>
<proteinExistence type="inferred from homology"/>
<dbReference type="Pfam" id="PF00933">
    <property type="entry name" value="Glyco_hydro_3"/>
    <property type="match status" value="1"/>
</dbReference>
<reference evidence="9" key="1">
    <citation type="submission" date="2020-07" db="EMBL/GenBank/DDBJ databases">
        <authorList>
            <person name="Pettersson B.M.F."/>
            <person name="Behra P.R.K."/>
            <person name="Ramesh M."/>
            <person name="Das S."/>
            <person name="Dasgupta S."/>
            <person name="Kirsebom L.A."/>
        </authorList>
    </citation>
    <scope>NUCLEOTIDE SEQUENCE</scope>
    <source>
        <strain evidence="9">DSM 44838</strain>
    </source>
</reference>
<dbReference type="EC" id="3.2.1.52" evidence="3"/>
<evidence type="ECO:0000259" key="8">
    <source>
        <dbReference type="Pfam" id="PF00933"/>
    </source>
</evidence>
<dbReference type="InterPro" id="IPR036962">
    <property type="entry name" value="Glyco_hydro_3_N_sf"/>
</dbReference>
<evidence type="ECO:0000313" key="9">
    <source>
        <dbReference type="EMBL" id="MCV7424647.1"/>
    </source>
</evidence>
<evidence type="ECO:0000256" key="4">
    <source>
        <dbReference type="ARBA" id="ARBA00022801"/>
    </source>
</evidence>
<accession>A0A9X2YS86</accession>
<dbReference type="Proteomes" id="UP001141629">
    <property type="component" value="Unassembled WGS sequence"/>
</dbReference>
<evidence type="ECO:0000313" key="10">
    <source>
        <dbReference type="Proteomes" id="UP001141629"/>
    </source>
</evidence>
<sequence>MPLGRAAGGDSKSSQRKTIVSIVLAVLVIAAVVVAGVYVVRHRTTTAAAPSSGPSTSPSELPAAEPPVCGDGDALLAAMSTRDKLAQMLMVGVTGADDARAVVAKEHVGGIMIGSWTDLTMLGDPLKEIAASAGALPLAVSTDEEGGRVSRLKSLIGVQESARVLGRTVSPQDVHDIAFARGKAMKDLGITVDFAPDADVSDQDDDTVIGDRSFSADPQKVTEYAGAYAKGLLDAGVTPVLKHFPGHGHASGDSHEGGVVTPPLSDLMTNDLVPYRELAQVPGTAVMVGHMQVPGLTGSDPASLSPAAYSLLRTGGYGGLPFGGVVFTDDISSMGAINQRYTVAQAALKALQSGADIALWITTDEVPGVLDSLEAAVANGGLDPKKVDASVLRIAALKGKSSRCGG</sequence>
<dbReference type="GO" id="GO:0009254">
    <property type="term" value="P:peptidoglycan turnover"/>
    <property type="evidence" value="ECO:0007669"/>
    <property type="project" value="TreeGrafter"/>
</dbReference>
<organism evidence="9 10">
    <name type="scientific">Mycobacterium yunnanensis</name>
    <dbReference type="NCBI Taxonomy" id="368477"/>
    <lineage>
        <taxon>Bacteria</taxon>
        <taxon>Bacillati</taxon>
        <taxon>Actinomycetota</taxon>
        <taxon>Actinomycetes</taxon>
        <taxon>Mycobacteriales</taxon>
        <taxon>Mycobacteriaceae</taxon>
        <taxon>Mycobacterium</taxon>
    </lineage>
</organism>
<dbReference type="EMBL" id="JACKVK010000020">
    <property type="protein sequence ID" value="MCV7424647.1"/>
    <property type="molecule type" value="Genomic_DNA"/>
</dbReference>
<keyword evidence="7" id="KW-0812">Transmembrane</keyword>
<reference evidence="9" key="2">
    <citation type="journal article" date="2022" name="BMC Genomics">
        <title>Comparative genome analysis of mycobacteria focusing on tRNA and non-coding RNA.</title>
        <authorList>
            <person name="Behra P.R.K."/>
            <person name="Pettersson B.M.F."/>
            <person name="Ramesh M."/>
            <person name="Das S."/>
            <person name="Dasgupta S."/>
            <person name="Kirsebom L.A."/>
        </authorList>
    </citation>
    <scope>NUCLEOTIDE SEQUENCE</scope>
    <source>
        <strain evidence="9">DSM 44838</strain>
    </source>
</reference>
<dbReference type="GO" id="GO:0004563">
    <property type="term" value="F:beta-N-acetylhexosaminidase activity"/>
    <property type="evidence" value="ECO:0007669"/>
    <property type="project" value="UniProtKB-EC"/>
</dbReference>
<evidence type="ECO:0000256" key="6">
    <source>
        <dbReference type="SAM" id="MobiDB-lite"/>
    </source>
</evidence>
<feature type="transmembrane region" description="Helical" evidence="7">
    <location>
        <begin position="20"/>
        <end position="40"/>
    </location>
</feature>
<feature type="domain" description="Glycoside hydrolase family 3 N-terminal" evidence="8">
    <location>
        <begin position="81"/>
        <end position="396"/>
    </location>
</feature>
<dbReference type="SUPFAM" id="SSF51445">
    <property type="entry name" value="(Trans)glycosidases"/>
    <property type="match status" value="1"/>
</dbReference>
<evidence type="ECO:0000256" key="5">
    <source>
        <dbReference type="ARBA" id="ARBA00023295"/>
    </source>
</evidence>
<comment type="catalytic activity">
    <reaction evidence="1">
        <text>Hydrolysis of terminal non-reducing N-acetyl-D-hexosamine residues in N-acetyl-beta-D-hexosaminides.</text>
        <dbReference type="EC" id="3.2.1.52"/>
    </reaction>
</comment>
<gene>
    <name evidence="9" type="ORF">H7K45_29310</name>
</gene>
<comment type="caution">
    <text evidence="9">The sequence shown here is derived from an EMBL/GenBank/DDBJ whole genome shotgun (WGS) entry which is preliminary data.</text>
</comment>